<accession>A0AAV7MEQ8</accession>
<comment type="caution">
    <text evidence="2">The sequence shown here is derived from an EMBL/GenBank/DDBJ whole genome shotgun (WGS) entry which is preliminary data.</text>
</comment>
<sequence length="71" mass="7816">MFTGSGTPRAPRPPERARAQQLAARPPPASRELQHQSRSRTTAAPKVTARPTQDRTPIRLRQSHPLGEING</sequence>
<evidence type="ECO:0000313" key="2">
    <source>
        <dbReference type="EMBL" id="KAJ1101903.1"/>
    </source>
</evidence>
<dbReference type="Proteomes" id="UP001066276">
    <property type="component" value="Chromosome 10"/>
</dbReference>
<name>A0AAV7MEQ8_PLEWA</name>
<gene>
    <name evidence="2" type="ORF">NDU88_006966</name>
</gene>
<feature type="region of interest" description="Disordered" evidence="1">
    <location>
        <begin position="1"/>
        <end position="71"/>
    </location>
</feature>
<keyword evidence="3" id="KW-1185">Reference proteome</keyword>
<protein>
    <submittedName>
        <fullName evidence="2">Uncharacterized protein</fullName>
    </submittedName>
</protein>
<evidence type="ECO:0000256" key="1">
    <source>
        <dbReference type="SAM" id="MobiDB-lite"/>
    </source>
</evidence>
<dbReference type="AlphaFoldDB" id="A0AAV7MEQ8"/>
<reference evidence="2" key="1">
    <citation type="journal article" date="2022" name="bioRxiv">
        <title>Sequencing and chromosome-scale assembly of the giantPleurodeles waltlgenome.</title>
        <authorList>
            <person name="Brown T."/>
            <person name="Elewa A."/>
            <person name="Iarovenko S."/>
            <person name="Subramanian E."/>
            <person name="Araus A.J."/>
            <person name="Petzold A."/>
            <person name="Susuki M."/>
            <person name="Suzuki K.-i.T."/>
            <person name="Hayashi T."/>
            <person name="Toyoda A."/>
            <person name="Oliveira C."/>
            <person name="Osipova E."/>
            <person name="Leigh N.D."/>
            <person name="Simon A."/>
            <person name="Yun M.H."/>
        </authorList>
    </citation>
    <scope>NUCLEOTIDE SEQUENCE</scope>
    <source>
        <strain evidence="2">20211129_DDA</strain>
        <tissue evidence="2">Liver</tissue>
    </source>
</reference>
<dbReference type="EMBL" id="JANPWB010000014">
    <property type="protein sequence ID" value="KAJ1101903.1"/>
    <property type="molecule type" value="Genomic_DNA"/>
</dbReference>
<proteinExistence type="predicted"/>
<evidence type="ECO:0000313" key="3">
    <source>
        <dbReference type="Proteomes" id="UP001066276"/>
    </source>
</evidence>
<organism evidence="2 3">
    <name type="scientific">Pleurodeles waltl</name>
    <name type="common">Iberian ribbed newt</name>
    <dbReference type="NCBI Taxonomy" id="8319"/>
    <lineage>
        <taxon>Eukaryota</taxon>
        <taxon>Metazoa</taxon>
        <taxon>Chordata</taxon>
        <taxon>Craniata</taxon>
        <taxon>Vertebrata</taxon>
        <taxon>Euteleostomi</taxon>
        <taxon>Amphibia</taxon>
        <taxon>Batrachia</taxon>
        <taxon>Caudata</taxon>
        <taxon>Salamandroidea</taxon>
        <taxon>Salamandridae</taxon>
        <taxon>Pleurodelinae</taxon>
        <taxon>Pleurodeles</taxon>
    </lineage>
</organism>